<name>A0A7S3C602_9CHLO</name>
<dbReference type="Pfam" id="PF11218">
    <property type="entry name" value="DUF3011"/>
    <property type="match status" value="1"/>
</dbReference>
<evidence type="ECO:0000313" key="2">
    <source>
        <dbReference type="EMBL" id="WZN62598.1"/>
    </source>
</evidence>
<evidence type="ECO:0000313" key="3">
    <source>
        <dbReference type="Proteomes" id="UP001472866"/>
    </source>
</evidence>
<organism evidence="1">
    <name type="scientific">Chloropicon roscoffensis</name>
    <dbReference type="NCBI Taxonomy" id="1461544"/>
    <lineage>
        <taxon>Eukaryota</taxon>
        <taxon>Viridiplantae</taxon>
        <taxon>Chlorophyta</taxon>
        <taxon>Chloropicophyceae</taxon>
        <taxon>Chloropicales</taxon>
        <taxon>Chloropicaceae</taxon>
        <taxon>Chloropicon</taxon>
    </lineage>
</organism>
<protein>
    <submittedName>
        <fullName evidence="1">Uncharacterized protein</fullName>
    </submittedName>
</protein>
<gene>
    <name evidence="1" type="ORF">CROS1456_LOCUS91</name>
    <name evidence="2" type="ORF">HKI87_06g41350</name>
</gene>
<accession>A0A7S3C602</accession>
<reference evidence="2 3" key="2">
    <citation type="submission" date="2024-03" db="EMBL/GenBank/DDBJ databases">
        <title>Complete genome sequence of the green alga Chloropicon roscoffensis RCC1871.</title>
        <authorList>
            <person name="Lemieux C."/>
            <person name="Pombert J.-F."/>
            <person name="Otis C."/>
            <person name="Turmel M."/>
        </authorList>
    </citation>
    <scope>NUCLEOTIDE SEQUENCE [LARGE SCALE GENOMIC DNA]</scope>
    <source>
        <strain evidence="2 3">RCC1871</strain>
    </source>
</reference>
<dbReference type="InterPro" id="IPR021381">
    <property type="entry name" value="DUF3011"/>
</dbReference>
<dbReference type="AlphaFoldDB" id="A0A7S3C602"/>
<dbReference type="EMBL" id="HBHZ01000107">
    <property type="protein sequence ID" value="CAE0187026.1"/>
    <property type="molecule type" value="Transcribed_RNA"/>
</dbReference>
<sequence>MANKETKLCGRRACKGKPAGLTTRCAVVVVAIFLLATPLPAALADDDSASSSAYDVYQEGDPVGSRSLECTDERLAQLRPDQVFLGVVDSSDGNQVEFSWHFPDDLPVECVDRFQIECQQLDEDLASGMKNAKSAVQHRVGALNPAKRNAGLAVLAGLETGLVYSCNLAANPTTTAEDGEGRVQSRGVYIEPGFPKVLRDTSEGGAKCVTGRTVGMVNQTAIFVEGGCSGVFLLPGRDRRAPAMGLMCSSAEGTRTECYLGREEAEGAAGPRALGADGDGAPRNEAIEVYWQTSRRDCVPGKTFGFASDSDMFVLEGCEGQFLVYRSQPDAGTAADVAATRDSFVVDCRGDSREYPAYSQKIGRRRWWCLWICKTQGDDPNGFYTCPLDPMPNADASGN</sequence>
<dbReference type="Proteomes" id="UP001472866">
    <property type="component" value="Chromosome 06"/>
</dbReference>
<keyword evidence="3" id="KW-1185">Reference proteome</keyword>
<proteinExistence type="predicted"/>
<reference evidence="1" key="1">
    <citation type="submission" date="2021-01" db="EMBL/GenBank/DDBJ databases">
        <authorList>
            <person name="Corre E."/>
            <person name="Pelletier E."/>
            <person name="Niang G."/>
            <person name="Scheremetjew M."/>
            <person name="Finn R."/>
            <person name="Kale V."/>
            <person name="Holt S."/>
            <person name="Cochrane G."/>
            <person name="Meng A."/>
            <person name="Brown T."/>
            <person name="Cohen L."/>
        </authorList>
    </citation>
    <scope>NUCLEOTIDE SEQUENCE</scope>
    <source>
        <strain evidence="1">RCC1871</strain>
    </source>
</reference>
<evidence type="ECO:0000313" key="1">
    <source>
        <dbReference type="EMBL" id="CAE0187026.1"/>
    </source>
</evidence>
<dbReference type="EMBL" id="CP151506">
    <property type="protein sequence ID" value="WZN62598.1"/>
    <property type="molecule type" value="Genomic_DNA"/>
</dbReference>